<protein>
    <submittedName>
        <fullName evidence="1">Uncharacterized protein</fullName>
    </submittedName>
</protein>
<reference evidence="2" key="1">
    <citation type="journal article" date="2014" name="BMC Genomics">
        <title>The genome sequence of the biocontrol fungus Metarhizium anisopliae and comparative genomics of Metarhizium species.</title>
        <authorList>
            <person name="Pattemore J.A."/>
            <person name="Hane J.K."/>
            <person name="Williams A.H."/>
            <person name="Wilson B.A."/>
            <person name="Stodart B.J."/>
            <person name="Ash G.J."/>
        </authorList>
    </citation>
    <scope>NUCLEOTIDE SEQUENCE [LARGE SCALE GENOMIC DNA]</scope>
    <source>
        <strain evidence="2">BRIP 53293</strain>
    </source>
</reference>
<proteinExistence type="predicted"/>
<evidence type="ECO:0000313" key="2">
    <source>
        <dbReference type="Proteomes" id="UP000054544"/>
    </source>
</evidence>
<accession>A0A0D9NII4</accession>
<gene>
    <name evidence="1" type="ORF">H634G_11011</name>
</gene>
<dbReference type="AlphaFoldDB" id="A0A0D9NII4"/>
<organism evidence="1 2">
    <name type="scientific">Metarhizium anisopliae BRIP 53293</name>
    <dbReference type="NCBI Taxonomy" id="1291518"/>
    <lineage>
        <taxon>Eukaryota</taxon>
        <taxon>Fungi</taxon>
        <taxon>Dikarya</taxon>
        <taxon>Ascomycota</taxon>
        <taxon>Pezizomycotina</taxon>
        <taxon>Sordariomycetes</taxon>
        <taxon>Hypocreomycetidae</taxon>
        <taxon>Hypocreales</taxon>
        <taxon>Clavicipitaceae</taxon>
        <taxon>Metarhizium</taxon>
    </lineage>
</organism>
<sequence>MSWYLTLAERPLMNEPAHRARYHQCGHLSACECFLDVMNQCSDQVNGRPFRERAGLLWVEDCIMNRCPR</sequence>
<keyword evidence="2" id="KW-1185">Reference proteome</keyword>
<evidence type="ECO:0000313" key="1">
    <source>
        <dbReference type="EMBL" id="KJK73711.1"/>
    </source>
</evidence>
<dbReference type="EMBL" id="KE384784">
    <property type="protein sequence ID" value="KJK73711.1"/>
    <property type="molecule type" value="Genomic_DNA"/>
</dbReference>
<name>A0A0D9NII4_METAN</name>
<dbReference type="Proteomes" id="UP000054544">
    <property type="component" value="Unassembled WGS sequence"/>
</dbReference>